<evidence type="ECO:0000259" key="2">
    <source>
        <dbReference type="Pfam" id="PF00326"/>
    </source>
</evidence>
<dbReference type="InterPro" id="IPR026444">
    <property type="entry name" value="Secre_tail"/>
</dbReference>
<evidence type="ECO:0000259" key="3">
    <source>
        <dbReference type="Pfam" id="PF13860"/>
    </source>
</evidence>
<feature type="domain" description="FlgD/Vpr Ig-like" evidence="3">
    <location>
        <begin position="620"/>
        <end position="685"/>
    </location>
</feature>
<dbReference type="Pfam" id="PF13860">
    <property type="entry name" value="FlgD_ig"/>
    <property type="match status" value="1"/>
</dbReference>
<evidence type="ECO:0000313" key="4">
    <source>
        <dbReference type="EMBL" id="HGE78745.1"/>
    </source>
</evidence>
<feature type="domain" description="Peptidase S9 prolyl oligopeptidase catalytic" evidence="2">
    <location>
        <begin position="290"/>
        <end position="425"/>
    </location>
</feature>
<feature type="chain" id="PRO_5030959072" evidence="1">
    <location>
        <begin position="22"/>
        <end position="699"/>
    </location>
</feature>
<protein>
    <submittedName>
        <fullName evidence="4">T9SS type A sorting domain-containing protein</fullName>
    </submittedName>
</protein>
<dbReference type="NCBIfam" id="TIGR04183">
    <property type="entry name" value="Por_Secre_tail"/>
    <property type="match status" value="1"/>
</dbReference>
<feature type="signal peptide" evidence="1">
    <location>
        <begin position="1"/>
        <end position="21"/>
    </location>
</feature>
<accession>A0A7V3VV64</accession>
<dbReference type="InterPro" id="IPR029058">
    <property type="entry name" value="AB_hydrolase_fold"/>
</dbReference>
<dbReference type="AlphaFoldDB" id="A0A7V3VV64"/>
<dbReference type="Pfam" id="PF00326">
    <property type="entry name" value="Peptidase_S9"/>
    <property type="match status" value="1"/>
</dbReference>
<dbReference type="SUPFAM" id="SSF53474">
    <property type="entry name" value="alpha/beta-Hydrolases"/>
    <property type="match status" value="1"/>
</dbReference>
<dbReference type="GO" id="GO:0006508">
    <property type="term" value="P:proteolysis"/>
    <property type="evidence" value="ECO:0007669"/>
    <property type="project" value="InterPro"/>
</dbReference>
<dbReference type="InterPro" id="IPR025965">
    <property type="entry name" value="FlgD/Vpr_Ig-like"/>
</dbReference>
<reference evidence="4" key="1">
    <citation type="journal article" date="2020" name="mSystems">
        <title>Genome- and Community-Level Interaction Insights into Carbon Utilization and Element Cycling Functions of Hydrothermarchaeota in Hydrothermal Sediment.</title>
        <authorList>
            <person name="Zhou Z."/>
            <person name="Liu Y."/>
            <person name="Xu W."/>
            <person name="Pan J."/>
            <person name="Luo Z.H."/>
            <person name="Li M."/>
        </authorList>
    </citation>
    <scope>NUCLEOTIDE SEQUENCE [LARGE SCALE GENOMIC DNA]</scope>
    <source>
        <strain evidence="4">SpSt-961</strain>
    </source>
</reference>
<dbReference type="Gene3D" id="2.60.40.4070">
    <property type="match status" value="1"/>
</dbReference>
<dbReference type="InterPro" id="IPR001375">
    <property type="entry name" value="Peptidase_S9_cat"/>
</dbReference>
<evidence type="ECO:0000256" key="1">
    <source>
        <dbReference type="SAM" id="SignalP"/>
    </source>
</evidence>
<name>A0A7V3VV64_UNCW3</name>
<organism evidence="4">
    <name type="scientific">candidate division WOR-3 bacterium</name>
    <dbReference type="NCBI Taxonomy" id="2052148"/>
    <lineage>
        <taxon>Bacteria</taxon>
        <taxon>Bacteria division WOR-3</taxon>
    </lineage>
</organism>
<dbReference type="GO" id="GO:0008236">
    <property type="term" value="F:serine-type peptidase activity"/>
    <property type="evidence" value="ECO:0007669"/>
    <property type="project" value="InterPro"/>
</dbReference>
<keyword evidence="1" id="KW-0732">Signal</keyword>
<proteinExistence type="predicted"/>
<gene>
    <name evidence="4" type="ORF">ENX68_07105</name>
</gene>
<comment type="caution">
    <text evidence="4">The sequence shown here is derived from an EMBL/GenBank/DDBJ whole genome shotgun (WGS) entry which is preliminary data.</text>
</comment>
<sequence length="699" mass="79198">MVKRYLLKIIVLISAFSFAYAQQNLRGWHTQGQTFLIWEHSGTVPQDTTYEIYRSPQPINSLSNAIRIGRVFANNGENKRIQQYVPNAHWKIPDTLGGLYTIGNNEAYFVVTPDSVRTSYYAVVLFNDTIVSSSNTIGPIQETIEPVACIIQYQSSIVTIYSHWIDGRTNYNAGRPDYPVMGNQYSNGLGFNFAVWKRGDSLVNLPMVVGLHGGGSNLIEEGLFFKNLLSNGLFVTFDDVIPARHLGLFVEYNTFWFGYANTFNPFVFSLPNNSAVVVNYTARRLWWEIEWLKRNLPIDSTRISVNGISMGGTGTLLHTQLKPYLFSAGLSYVPVIKGIKVLNDQYRVYPVFGTPNQNLPTNFDGNPGIYDLLDGEWRLQQPHSDWPFTLIVSGKNDTNATWSEKPAMYRQLDSSRTGFALYWDEREHLNWNGAHFQFSEHLKLTYLTRFHNNQSFPAFSNTDLDLITPGRQPDPGNGNPNNGDPWGTWSGYLEWDPGSIIDNPDRWSVIMWVVYQSSDPNDIPDADTILADVTLRRLQQFHPQPGFIYAWDLVRIANGETLQSGNVSVDNAGLVTINNLLLIKEPLRLTVWGPVAIAETKISDGNILLSQVYPNPFTTSTDIKYILKKPSQVELKIYNLAGQLIKTLVDKHQKPGEYIIDWDGKDDNKCFVPSGVFFLRMNVNNASQIKKLLFLSKVR</sequence>
<dbReference type="Gene3D" id="3.40.50.1820">
    <property type="entry name" value="alpha/beta hydrolase"/>
    <property type="match status" value="1"/>
</dbReference>
<dbReference type="EMBL" id="DTOZ01000174">
    <property type="protein sequence ID" value="HGE78745.1"/>
    <property type="molecule type" value="Genomic_DNA"/>
</dbReference>